<reference evidence="1 2" key="1">
    <citation type="submission" date="2009-01" db="EMBL/GenBank/DDBJ databases">
        <authorList>
            <person name="Fulton L."/>
            <person name="Clifton S."/>
            <person name="Chinwalla A.T."/>
            <person name="Mitreva M."/>
            <person name="Sodergren E."/>
            <person name="Weinstock G."/>
            <person name="Clifton S."/>
            <person name="Dooling D.J."/>
            <person name="Fulton B."/>
            <person name="Minx P."/>
            <person name="Pepin K.H."/>
            <person name="Johnson M."/>
            <person name="Bhonagiri V."/>
            <person name="Nash W.E."/>
            <person name="Mardis E.R."/>
            <person name="Wilson R.K."/>
        </authorList>
    </citation>
    <scope>NUCLEOTIDE SEQUENCE [LARGE SCALE GENOMIC DNA]</scope>
    <source>
        <strain evidence="1 2">ATCC 23834</strain>
    </source>
</reference>
<dbReference type="Proteomes" id="UP000005837">
    <property type="component" value="Unassembled WGS sequence"/>
</dbReference>
<protein>
    <submittedName>
        <fullName evidence="1">Uncharacterized protein</fullName>
    </submittedName>
</protein>
<sequence length="59" mass="6771">MKYINILTFNIWYIIIMLSDKPTTGKAPPKRGFTGRKKMKPTLQILLLVVLMLVSSNAY</sequence>
<accession>C0DX32</accession>
<dbReference type="AlphaFoldDB" id="C0DX32"/>
<name>C0DX32_EIKCO</name>
<dbReference type="EMBL" id="ACEA01000041">
    <property type="protein sequence ID" value="EEG23403.1"/>
    <property type="molecule type" value="Genomic_DNA"/>
</dbReference>
<evidence type="ECO:0000313" key="1">
    <source>
        <dbReference type="EMBL" id="EEG23403.1"/>
    </source>
</evidence>
<gene>
    <name evidence="1" type="ORF">EIKCOROL_01935</name>
</gene>
<dbReference type="HOGENOM" id="CLU_2953110_0_0_4"/>
<proteinExistence type="predicted"/>
<evidence type="ECO:0000313" key="2">
    <source>
        <dbReference type="Proteomes" id="UP000005837"/>
    </source>
</evidence>
<organism evidence="1 2">
    <name type="scientific">Eikenella corrodens ATCC 23834</name>
    <dbReference type="NCBI Taxonomy" id="546274"/>
    <lineage>
        <taxon>Bacteria</taxon>
        <taxon>Pseudomonadati</taxon>
        <taxon>Pseudomonadota</taxon>
        <taxon>Betaproteobacteria</taxon>
        <taxon>Neisseriales</taxon>
        <taxon>Neisseriaceae</taxon>
        <taxon>Eikenella</taxon>
    </lineage>
</organism>
<comment type="caution">
    <text evidence="1">The sequence shown here is derived from an EMBL/GenBank/DDBJ whole genome shotgun (WGS) entry which is preliminary data.</text>
</comment>